<dbReference type="AlphaFoldDB" id="A0A7D9IVQ1"/>
<evidence type="ECO:0000313" key="2">
    <source>
        <dbReference type="Proteomes" id="UP001152795"/>
    </source>
</evidence>
<evidence type="ECO:0000313" key="1">
    <source>
        <dbReference type="EMBL" id="CAB4014534.1"/>
    </source>
</evidence>
<dbReference type="EMBL" id="CACRXK020008345">
    <property type="protein sequence ID" value="CAB4014534.1"/>
    <property type="molecule type" value="Genomic_DNA"/>
</dbReference>
<reference evidence="1" key="1">
    <citation type="submission" date="2020-04" db="EMBL/GenBank/DDBJ databases">
        <authorList>
            <person name="Alioto T."/>
            <person name="Alioto T."/>
            <person name="Gomez Garrido J."/>
        </authorList>
    </citation>
    <scope>NUCLEOTIDE SEQUENCE</scope>
    <source>
        <strain evidence="1">A484AB</strain>
    </source>
</reference>
<gene>
    <name evidence="1" type="ORF">PACLA_8A034140</name>
</gene>
<accession>A0A7D9IVQ1</accession>
<sequence length="104" mass="12116">MYTMTLNYYGYGVDGEVPRQSNDLHIKIFLKENCVCTNIDVRASFGRGKMKEDMADFVCDMLAYDVVRDIDDLQTSWIDNYRVAVNDTVLYEFDDIVKDLYNSL</sequence>
<organism evidence="1 2">
    <name type="scientific">Paramuricea clavata</name>
    <name type="common">Red gorgonian</name>
    <name type="synonym">Violescent sea-whip</name>
    <dbReference type="NCBI Taxonomy" id="317549"/>
    <lineage>
        <taxon>Eukaryota</taxon>
        <taxon>Metazoa</taxon>
        <taxon>Cnidaria</taxon>
        <taxon>Anthozoa</taxon>
        <taxon>Octocorallia</taxon>
        <taxon>Malacalcyonacea</taxon>
        <taxon>Plexauridae</taxon>
        <taxon>Paramuricea</taxon>
    </lineage>
</organism>
<proteinExistence type="predicted"/>
<name>A0A7D9IVQ1_PARCT</name>
<protein>
    <submittedName>
        <fullName evidence="1">Uncharacterized protein</fullName>
    </submittedName>
</protein>
<keyword evidence="2" id="KW-1185">Reference proteome</keyword>
<dbReference type="Proteomes" id="UP001152795">
    <property type="component" value="Unassembled WGS sequence"/>
</dbReference>
<comment type="caution">
    <text evidence="1">The sequence shown here is derived from an EMBL/GenBank/DDBJ whole genome shotgun (WGS) entry which is preliminary data.</text>
</comment>